<evidence type="ECO:0000313" key="3">
    <source>
        <dbReference type="Proteomes" id="UP001266305"/>
    </source>
</evidence>
<evidence type="ECO:0000256" key="1">
    <source>
        <dbReference type="SAM" id="Phobius"/>
    </source>
</evidence>
<gene>
    <name evidence="2" type="ORF">P7K49_014929</name>
</gene>
<comment type="caution">
    <text evidence="2">The sequence shown here is derived from an EMBL/GenBank/DDBJ whole genome shotgun (WGS) entry which is preliminary data.</text>
</comment>
<evidence type="ECO:0000313" key="2">
    <source>
        <dbReference type="EMBL" id="KAK2105415.1"/>
    </source>
</evidence>
<dbReference type="Proteomes" id="UP001266305">
    <property type="component" value="Unassembled WGS sequence"/>
</dbReference>
<feature type="transmembrane region" description="Helical" evidence="1">
    <location>
        <begin position="25"/>
        <end position="49"/>
    </location>
</feature>
<reference evidence="2 3" key="1">
    <citation type="submission" date="2023-05" db="EMBL/GenBank/DDBJ databases">
        <title>B98-5 Cell Line De Novo Hybrid Assembly: An Optical Mapping Approach.</title>
        <authorList>
            <person name="Kananen K."/>
            <person name="Auerbach J.A."/>
            <person name="Kautto E."/>
            <person name="Blachly J.S."/>
        </authorList>
    </citation>
    <scope>NUCLEOTIDE SEQUENCE [LARGE SCALE GENOMIC DNA]</scope>
    <source>
        <strain evidence="2">B95-8</strain>
        <tissue evidence="2">Cell line</tissue>
    </source>
</reference>
<accession>A0ABQ9V896</accession>
<name>A0ABQ9V896_SAGOE</name>
<keyword evidence="3" id="KW-1185">Reference proteome</keyword>
<protein>
    <submittedName>
        <fullName evidence="2">Uncharacterized protein</fullName>
    </submittedName>
</protein>
<keyword evidence="1" id="KW-0472">Membrane</keyword>
<keyword evidence="1" id="KW-0812">Transmembrane</keyword>
<organism evidence="2 3">
    <name type="scientific">Saguinus oedipus</name>
    <name type="common">Cotton-top tamarin</name>
    <name type="synonym">Oedipomidas oedipus</name>
    <dbReference type="NCBI Taxonomy" id="9490"/>
    <lineage>
        <taxon>Eukaryota</taxon>
        <taxon>Metazoa</taxon>
        <taxon>Chordata</taxon>
        <taxon>Craniata</taxon>
        <taxon>Vertebrata</taxon>
        <taxon>Euteleostomi</taxon>
        <taxon>Mammalia</taxon>
        <taxon>Eutheria</taxon>
        <taxon>Euarchontoglires</taxon>
        <taxon>Primates</taxon>
        <taxon>Haplorrhini</taxon>
        <taxon>Platyrrhini</taxon>
        <taxon>Cebidae</taxon>
        <taxon>Callitrichinae</taxon>
        <taxon>Saguinus</taxon>
    </lineage>
</organism>
<keyword evidence="1" id="KW-1133">Transmembrane helix</keyword>
<proteinExistence type="predicted"/>
<dbReference type="EMBL" id="JASSZA010000007">
    <property type="protein sequence ID" value="KAK2105415.1"/>
    <property type="molecule type" value="Genomic_DNA"/>
</dbReference>
<sequence>MNVASFERQIRASEPVLTLDRLTTLFHLGVTTAVSLFLVCGTFCSYTVWGGKWHRSAPFSPAVSQRDKRRVWALPAALRGCVPRRPGCLKEVPCAKAQERLARPRATAGPVSPVSPRAPSPFQSMKIDMPLLIRQPPMHLVEPADFGLLPAGAMGNSPRCHKSLRNRNQCTNAQCPFPLQFLSTKIKALDIFKIAKALNPLEEVVGPHTLPVVPTFSHNQRLFAIAIYASDCLDNFYYWRKQ</sequence>